<comment type="similarity">
    <text evidence="3">Belongs to the flagella basal body rod proteins family.</text>
</comment>
<evidence type="ECO:0000313" key="11">
    <source>
        <dbReference type="Proteomes" id="UP000749471"/>
    </source>
</evidence>
<protein>
    <recommendedName>
        <fullName evidence="4">Flagellar hook-associated protein 1</fullName>
    </recommendedName>
</protein>
<keyword evidence="10" id="KW-0969">Cilium</keyword>
<reference evidence="10 11" key="1">
    <citation type="submission" date="2021-06" db="EMBL/GenBank/DDBJ databases">
        <authorList>
            <person name="Sun Q."/>
            <person name="Li D."/>
        </authorList>
    </citation>
    <scope>NUCLEOTIDE SEQUENCE [LARGE SCALE GENOMIC DNA]</scope>
    <source>
        <strain evidence="10 11">MSJ-40</strain>
    </source>
</reference>
<evidence type="ECO:0000256" key="6">
    <source>
        <dbReference type="ARBA" id="ARBA00023143"/>
    </source>
</evidence>
<evidence type="ECO:0000259" key="8">
    <source>
        <dbReference type="Pfam" id="PF06429"/>
    </source>
</evidence>
<proteinExistence type="inferred from homology"/>
<dbReference type="Pfam" id="PF00460">
    <property type="entry name" value="Flg_bb_rod"/>
    <property type="match status" value="1"/>
</dbReference>
<evidence type="ECO:0000313" key="10">
    <source>
        <dbReference type="EMBL" id="MBU5436678.1"/>
    </source>
</evidence>
<evidence type="ECO:0000256" key="2">
    <source>
        <dbReference type="ARBA" id="ARBA00004613"/>
    </source>
</evidence>
<dbReference type="PANTHER" id="PTHR30033:SF1">
    <property type="entry name" value="FLAGELLAR HOOK-ASSOCIATED PROTEIN 1"/>
    <property type="match status" value="1"/>
</dbReference>
<keyword evidence="6" id="KW-0975">Bacterial flagellum</keyword>
<comment type="subcellular location">
    <subcellularLocation>
        <location evidence="1">Bacterial flagellum</location>
    </subcellularLocation>
    <subcellularLocation>
        <location evidence="2">Secreted</location>
    </subcellularLocation>
</comment>
<evidence type="ECO:0000256" key="3">
    <source>
        <dbReference type="ARBA" id="ARBA00009677"/>
    </source>
</evidence>
<evidence type="ECO:0000256" key="4">
    <source>
        <dbReference type="ARBA" id="ARBA00016244"/>
    </source>
</evidence>
<dbReference type="Proteomes" id="UP000749471">
    <property type="component" value="Unassembled WGS sequence"/>
</dbReference>
<evidence type="ECO:0000259" key="7">
    <source>
        <dbReference type="Pfam" id="PF00460"/>
    </source>
</evidence>
<dbReference type="InterPro" id="IPR001444">
    <property type="entry name" value="Flag_bb_rod_N"/>
</dbReference>
<dbReference type="Pfam" id="PF06429">
    <property type="entry name" value="Flg_bbr_C"/>
    <property type="match status" value="1"/>
</dbReference>
<accession>A0ABS6E1A2</accession>
<evidence type="ECO:0000256" key="1">
    <source>
        <dbReference type="ARBA" id="ARBA00004365"/>
    </source>
</evidence>
<keyword evidence="11" id="KW-1185">Reference proteome</keyword>
<keyword evidence="10" id="KW-0282">Flagellum</keyword>
<evidence type="ECO:0000259" key="9">
    <source>
        <dbReference type="Pfam" id="PF22638"/>
    </source>
</evidence>
<gene>
    <name evidence="10" type="primary">flgK</name>
    <name evidence="10" type="ORF">KQI42_01585</name>
</gene>
<keyword evidence="10" id="KW-0966">Cell projection</keyword>
<dbReference type="EMBL" id="JAHLPM010000001">
    <property type="protein sequence ID" value="MBU5436678.1"/>
    <property type="molecule type" value="Genomic_DNA"/>
</dbReference>
<keyword evidence="5" id="KW-0964">Secreted</keyword>
<dbReference type="InterPro" id="IPR010930">
    <property type="entry name" value="Flg_bb/hook_C_dom"/>
</dbReference>
<dbReference type="NCBIfam" id="TIGR02492">
    <property type="entry name" value="flgK_ends"/>
    <property type="match status" value="1"/>
</dbReference>
<dbReference type="Pfam" id="PF22638">
    <property type="entry name" value="FlgK_D1"/>
    <property type="match status" value="1"/>
</dbReference>
<feature type="domain" description="Flagellar basal body rod protein N-terminal" evidence="7">
    <location>
        <begin position="6"/>
        <end position="35"/>
    </location>
</feature>
<feature type="domain" description="Flagellar basal-body/hook protein C-terminal" evidence="8">
    <location>
        <begin position="433"/>
        <end position="470"/>
    </location>
</feature>
<dbReference type="InterPro" id="IPR053927">
    <property type="entry name" value="FlgK_helical"/>
</dbReference>
<evidence type="ECO:0000256" key="5">
    <source>
        <dbReference type="ARBA" id="ARBA00022525"/>
    </source>
</evidence>
<dbReference type="InterPro" id="IPR002371">
    <property type="entry name" value="FlgK"/>
</dbReference>
<organism evidence="10 11">
    <name type="scientific">Tissierella simiarum</name>
    <dbReference type="NCBI Taxonomy" id="2841534"/>
    <lineage>
        <taxon>Bacteria</taxon>
        <taxon>Bacillati</taxon>
        <taxon>Bacillota</taxon>
        <taxon>Tissierellia</taxon>
        <taxon>Tissierellales</taxon>
        <taxon>Tissierellaceae</taxon>
        <taxon>Tissierella</taxon>
    </lineage>
</organism>
<dbReference type="RefSeq" id="WP_216516067.1">
    <property type="nucleotide sequence ID" value="NZ_JAHLPM010000001.1"/>
</dbReference>
<dbReference type="PANTHER" id="PTHR30033">
    <property type="entry name" value="FLAGELLAR HOOK-ASSOCIATED PROTEIN 1"/>
    <property type="match status" value="1"/>
</dbReference>
<sequence length="477" mass="53245">MGFGGLYISISGLQANKRSLETVSHNISNANNSNYVRQGAIHVSNSYTNSMDSRFQVGTGVSIQQIRQIRDEFLDIKFRREMATFGYHKAKSELLADVESIFNEIPDSGLQKIMDGFWDKWNELYKEADSLPIRGLVHESAIAFTDTVNHMSTQLDNIQQNLNKKIVTTVNDINNTLDKIASLNKKIKVIESSNNVMKANDYRDERNALLDKLSGILPISCYENNLGEAIVSLQGKDLVSGSNFNSISIENDEKGLANIYWKDSKDKIDLNGLGELCGLIDVRDGSVKEYINRLDVLVKTIATEINNIHRTGLDLQGNTNIDFFVPADGSINASNIRVNPILSDFNKIAASKTLDKGDGDIAKAIHDLRKETLYGKFDPSKPFDDPANKDMNIDEFYNDLIAVLGIERESSRGTAETQAFLINQINEDRKGISSVSLDEEMTDMIKYQHSYVANSRVINAVDEMIENVVNRLGLVGR</sequence>
<feature type="domain" description="Flagellar hook-associated protein FlgK helical" evidence="9">
    <location>
        <begin position="96"/>
        <end position="324"/>
    </location>
</feature>
<name>A0ABS6E1A2_9FIRM</name>
<comment type="caution">
    <text evidence="10">The sequence shown here is derived from an EMBL/GenBank/DDBJ whole genome shotgun (WGS) entry which is preliminary data.</text>
</comment>